<dbReference type="PANTHER" id="PTHR10169:SF49">
    <property type="entry name" value="DNA TOPOISOMERASE 2, MITOCHONDRIAL"/>
    <property type="match status" value="1"/>
</dbReference>
<evidence type="ECO:0000256" key="12">
    <source>
        <dbReference type="SAM" id="MobiDB-lite"/>
    </source>
</evidence>
<feature type="region of interest" description="Disordered" evidence="12">
    <location>
        <begin position="1"/>
        <end position="24"/>
    </location>
</feature>
<dbReference type="FunFam" id="3.90.199.10:FF:000002">
    <property type="entry name" value="DNA topoisomerase 2"/>
    <property type="match status" value="1"/>
</dbReference>
<dbReference type="Pfam" id="PF00204">
    <property type="entry name" value="DNA_gyraseB"/>
    <property type="match status" value="1"/>
</dbReference>
<evidence type="ECO:0000256" key="2">
    <source>
        <dbReference type="ARBA" id="ARBA00001913"/>
    </source>
</evidence>
<dbReference type="InterPro" id="IPR003594">
    <property type="entry name" value="HATPase_dom"/>
</dbReference>
<gene>
    <name evidence="15" type="ORF">ACA1_327230</name>
</gene>
<dbReference type="PANTHER" id="PTHR10169">
    <property type="entry name" value="DNA TOPOISOMERASE/GYRASE"/>
    <property type="match status" value="1"/>
</dbReference>
<comment type="subunit">
    <text evidence="11">Homodimer.</text>
</comment>
<keyword evidence="8 10" id="KW-0238">DNA-binding</keyword>
<comment type="function">
    <text evidence="11">Control of topological states of DNA by transient breakage and subsequent rejoining of DNA strands. Topoisomerase II makes double-strand breaks.</text>
</comment>
<dbReference type="Proteomes" id="UP000011083">
    <property type="component" value="Unassembled WGS sequence"/>
</dbReference>
<feature type="active site" description="O-(5'-phospho-DNA)-tyrosine intermediate" evidence="10">
    <location>
        <position position="903"/>
    </location>
</feature>
<dbReference type="InterPro" id="IPR050634">
    <property type="entry name" value="DNA_Topoisomerase_II"/>
</dbReference>
<dbReference type="InterPro" id="IPR001241">
    <property type="entry name" value="Topo_IIA"/>
</dbReference>
<comment type="similarity">
    <text evidence="4 11">Belongs to the type II topoisomerase family.</text>
</comment>
<dbReference type="InterPro" id="IPR018522">
    <property type="entry name" value="TopoIIA_CS"/>
</dbReference>
<feature type="compositionally biased region" description="Low complexity" evidence="12">
    <location>
        <begin position="14"/>
        <end position="24"/>
    </location>
</feature>
<organism evidence="15 16">
    <name type="scientific">Acanthamoeba castellanii (strain ATCC 30010 / Neff)</name>
    <dbReference type="NCBI Taxonomy" id="1257118"/>
    <lineage>
        <taxon>Eukaryota</taxon>
        <taxon>Amoebozoa</taxon>
        <taxon>Discosea</taxon>
        <taxon>Longamoebia</taxon>
        <taxon>Centramoebida</taxon>
        <taxon>Acanthamoebidae</taxon>
        <taxon>Acanthamoeba</taxon>
    </lineage>
</organism>
<dbReference type="InterPro" id="IPR031660">
    <property type="entry name" value="TOPRIM_C"/>
</dbReference>
<evidence type="ECO:0000256" key="10">
    <source>
        <dbReference type="PROSITE-ProRule" id="PRU01384"/>
    </source>
</evidence>
<dbReference type="SUPFAM" id="SSF56719">
    <property type="entry name" value="Type II DNA topoisomerase"/>
    <property type="match status" value="1"/>
</dbReference>
<dbReference type="InterPro" id="IPR006171">
    <property type="entry name" value="TOPRIM_dom"/>
</dbReference>
<dbReference type="OMA" id="NCYVVEM"/>
<dbReference type="GO" id="GO:0046872">
    <property type="term" value="F:metal ion binding"/>
    <property type="evidence" value="ECO:0007669"/>
    <property type="project" value="UniProtKB-KW"/>
</dbReference>
<dbReference type="Pfam" id="PF00521">
    <property type="entry name" value="DNA_topoisoIV"/>
    <property type="match status" value="1"/>
</dbReference>
<evidence type="ECO:0000256" key="3">
    <source>
        <dbReference type="ARBA" id="ARBA00001946"/>
    </source>
</evidence>
<dbReference type="GO" id="GO:0005524">
    <property type="term" value="F:ATP binding"/>
    <property type="evidence" value="ECO:0007669"/>
    <property type="project" value="UniProtKB-UniRule"/>
</dbReference>
<dbReference type="GO" id="GO:0000712">
    <property type="term" value="P:resolution of meiotic recombination intermediates"/>
    <property type="evidence" value="ECO:0007669"/>
    <property type="project" value="TreeGrafter"/>
</dbReference>
<dbReference type="InterPro" id="IPR014721">
    <property type="entry name" value="Ribsml_uS5_D2-typ_fold_subgr"/>
</dbReference>
<dbReference type="InterPro" id="IPR013506">
    <property type="entry name" value="Topo_IIA_bsu_dom2"/>
</dbReference>
<dbReference type="FunFam" id="3.30.1490.30:FF:000001">
    <property type="entry name" value="DNA topoisomerase 2"/>
    <property type="match status" value="1"/>
</dbReference>
<protein>
    <recommendedName>
        <fullName evidence="11">DNA topoisomerase 2</fullName>
        <ecNumber evidence="11">5.6.2.2</ecNumber>
    </recommendedName>
</protein>
<keyword evidence="11" id="KW-0067">ATP-binding</keyword>
<evidence type="ECO:0000256" key="4">
    <source>
        <dbReference type="ARBA" id="ARBA00011080"/>
    </source>
</evidence>
<dbReference type="InterPro" id="IPR013759">
    <property type="entry name" value="Topo_IIA_B_C"/>
</dbReference>
<dbReference type="PROSITE" id="PS52040">
    <property type="entry name" value="TOPO_IIA"/>
    <property type="match status" value="1"/>
</dbReference>
<dbReference type="InterPro" id="IPR034157">
    <property type="entry name" value="TOPRIM_TopoII"/>
</dbReference>
<evidence type="ECO:0000259" key="14">
    <source>
        <dbReference type="PROSITE" id="PS52040"/>
    </source>
</evidence>
<dbReference type="SMART" id="SM00434">
    <property type="entry name" value="TOP4c"/>
    <property type="match status" value="1"/>
</dbReference>
<keyword evidence="16" id="KW-1185">Reference proteome</keyword>
<dbReference type="InterPro" id="IPR036890">
    <property type="entry name" value="HATPase_C_sf"/>
</dbReference>
<proteinExistence type="inferred from homology"/>
<evidence type="ECO:0000259" key="13">
    <source>
        <dbReference type="PROSITE" id="PS50880"/>
    </source>
</evidence>
<dbReference type="GO" id="GO:0000819">
    <property type="term" value="P:sister chromatid segregation"/>
    <property type="evidence" value="ECO:0007669"/>
    <property type="project" value="TreeGrafter"/>
</dbReference>
<dbReference type="InterPro" id="IPR013760">
    <property type="entry name" value="Topo_IIA-like_dom_sf"/>
</dbReference>
<dbReference type="OrthoDB" id="276498at2759"/>
<dbReference type="GeneID" id="14918769"/>
<dbReference type="CDD" id="cd03365">
    <property type="entry name" value="TOPRIM_TopoIIA"/>
    <property type="match status" value="1"/>
</dbReference>
<comment type="cofactor">
    <cofactor evidence="3">
        <name>Mg(2+)</name>
        <dbReference type="ChEBI" id="CHEBI:18420"/>
    </cofactor>
</comment>
<dbReference type="Gene3D" id="3.30.230.10">
    <property type="match status" value="1"/>
</dbReference>
<comment type="cofactor">
    <cofactor evidence="2">
        <name>Ca(2+)</name>
        <dbReference type="ChEBI" id="CHEBI:29108"/>
    </cofactor>
</comment>
<dbReference type="EC" id="5.6.2.2" evidence="11"/>
<evidence type="ECO:0000313" key="16">
    <source>
        <dbReference type="Proteomes" id="UP000011083"/>
    </source>
</evidence>
<dbReference type="GO" id="GO:0003918">
    <property type="term" value="F:DNA topoisomerase type II (double strand cut, ATP-hydrolyzing) activity"/>
    <property type="evidence" value="ECO:0007669"/>
    <property type="project" value="UniProtKB-UniRule"/>
</dbReference>
<dbReference type="Pfam" id="PF02518">
    <property type="entry name" value="HATPase_c"/>
    <property type="match status" value="1"/>
</dbReference>
<dbReference type="Gene3D" id="3.90.199.10">
    <property type="entry name" value="Topoisomerase II, domain 5"/>
    <property type="match status" value="1"/>
</dbReference>
<dbReference type="Gene3D" id="3.30.1490.30">
    <property type="match status" value="1"/>
</dbReference>
<evidence type="ECO:0000256" key="11">
    <source>
        <dbReference type="RuleBase" id="RU362094"/>
    </source>
</evidence>
<evidence type="ECO:0000313" key="15">
    <source>
        <dbReference type="EMBL" id="ELR18016.1"/>
    </source>
</evidence>
<evidence type="ECO:0000256" key="8">
    <source>
        <dbReference type="ARBA" id="ARBA00023125"/>
    </source>
</evidence>
<dbReference type="PRINTS" id="PR01158">
    <property type="entry name" value="TOPISMRASEII"/>
</dbReference>
<dbReference type="EMBL" id="KB007965">
    <property type="protein sequence ID" value="ELR18016.1"/>
    <property type="molecule type" value="Genomic_DNA"/>
</dbReference>
<dbReference type="Pfam" id="PF01751">
    <property type="entry name" value="Toprim"/>
    <property type="match status" value="1"/>
</dbReference>
<reference evidence="15 16" key="1">
    <citation type="journal article" date="2013" name="Genome Biol.">
        <title>Genome of Acanthamoeba castellanii highlights extensive lateral gene transfer and early evolution of tyrosine kinase signaling.</title>
        <authorList>
            <person name="Clarke M."/>
            <person name="Lohan A.J."/>
            <person name="Liu B."/>
            <person name="Lagkouvardos I."/>
            <person name="Roy S."/>
            <person name="Zafar N."/>
            <person name="Bertelli C."/>
            <person name="Schilde C."/>
            <person name="Kianianmomeni A."/>
            <person name="Burglin T.R."/>
            <person name="Frech C."/>
            <person name="Turcotte B."/>
            <person name="Kopec K.O."/>
            <person name="Synnott J.M."/>
            <person name="Choo C."/>
            <person name="Paponov I."/>
            <person name="Finkler A."/>
            <person name="Soon Heng Tan C."/>
            <person name="Hutchins A.P."/>
            <person name="Weinmeier T."/>
            <person name="Rattei T."/>
            <person name="Chu J.S."/>
            <person name="Gimenez G."/>
            <person name="Irimia M."/>
            <person name="Rigden D.J."/>
            <person name="Fitzpatrick D.A."/>
            <person name="Lorenzo-Morales J."/>
            <person name="Bateman A."/>
            <person name="Chiu C.H."/>
            <person name="Tang P."/>
            <person name="Hegemann P."/>
            <person name="Fromm H."/>
            <person name="Raoult D."/>
            <person name="Greub G."/>
            <person name="Miranda-Saavedra D."/>
            <person name="Chen N."/>
            <person name="Nash P."/>
            <person name="Ginger M.L."/>
            <person name="Horn M."/>
            <person name="Schaap P."/>
            <person name="Caler L."/>
            <person name="Loftus B."/>
        </authorList>
    </citation>
    <scope>NUCLEOTIDE SEQUENCE [LARGE SCALE GENOMIC DNA]</scope>
    <source>
        <strain evidence="15 16">Neff</strain>
    </source>
</reference>
<dbReference type="InterPro" id="IPR020568">
    <property type="entry name" value="Ribosomal_Su5_D2-typ_SF"/>
</dbReference>
<dbReference type="Gene3D" id="3.40.50.670">
    <property type="match status" value="1"/>
</dbReference>
<dbReference type="PROSITE" id="PS00177">
    <property type="entry name" value="TOPOISOMERASE_II"/>
    <property type="match status" value="1"/>
</dbReference>
<dbReference type="InterPro" id="IPR001154">
    <property type="entry name" value="TopoII_euk"/>
</dbReference>
<dbReference type="KEGG" id="acan:ACA1_327230"/>
<comment type="catalytic activity">
    <reaction evidence="1 10 11">
        <text>ATP-dependent breakage, passage and rejoining of double-stranded DNA.</text>
        <dbReference type="EC" id="5.6.2.2"/>
    </reaction>
</comment>
<dbReference type="SMART" id="SM00433">
    <property type="entry name" value="TOP2c"/>
    <property type="match status" value="1"/>
</dbReference>
<dbReference type="STRING" id="1257118.L8H0X6"/>
<dbReference type="InterPro" id="IPR013758">
    <property type="entry name" value="Topo_IIA_A/C_ab"/>
</dbReference>
<accession>L8H0X6</accession>
<dbReference type="RefSeq" id="XP_004340035.1">
    <property type="nucleotide sequence ID" value="XM_004339987.1"/>
</dbReference>
<dbReference type="GO" id="GO:0005634">
    <property type="term" value="C:nucleus"/>
    <property type="evidence" value="ECO:0007669"/>
    <property type="project" value="TreeGrafter"/>
</dbReference>
<evidence type="ECO:0000256" key="5">
    <source>
        <dbReference type="ARBA" id="ARBA00022723"/>
    </source>
</evidence>
<evidence type="ECO:0000256" key="7">
    <source>
        <dbReference type="ARBA" id="ARBA00023029"/>
    </source>
</evidence>
<dbReference type="GO" id="GO:0006265">
    <property type="term" value="P:DNA topological change"/>
    <property type="evidence" value="ECO:0007669"/>
    <property type="project" value="UniProtKB-UniRule"/>
</dbReference>
<dbReference type="Gene3D" id="3.30.1360.40">
    <property type="match status" value="1"/>
</dbReference>
<keyword evidence="6" id="KW-0460">Magnesium</keyword>
<dbReference type="CDD" id="cd03481">
    <property type="entry name" value="TopoIIA_Trans_ScTopoIIA"/>
    <property type="match status" value="1"/>
</dbReference>
<dbReference type="SUPFAM" id="SSF55874">
    <property type="entry name" value="ATPase domain of HSP90 chaperone/DNA topoisomerase II/histidine kinase"/>
    <property type="match status" value="1"/>
</dbReference>
<name>L8H0X6_ACACF</name>
<dbReference type="PROSITE" id="PS50880">
    <property type="entry name" value="TOPRIM"/>
    <property type="match status" value="1"/>
</dbReference>
<keyword evidence="11" id="KW-0547">Nucleotide-binding</keyword>
<dbReference type="GO" id="GO:0003677">
    <property type="term" value="F:DNA binding"/>
    <property type="evidence" value="ECO:0007669"/>
    <property type="project" value="UniProtKB-UniRule"/>
</dbReference>
<keyword evidence="5" id="KW-0479">Metal-binding</keyword>
<keyword evidence="9 10" id="KW-0413">Isomerase</keyword>
<sequence length="1137" mass="128473">MSQVVLRGRGGAVGAASSVSAGRTPATAAALRTPVATAQHLTVPASRWGGEWRAWRVLSRVEGRGGGNVHGSLLRPNQNRRWLHVSTTLAARGPGEEPPAAAGEKALEEVYQRKTPVEHVLLRPDSYELWVLSAQSGHPKAVLRECGYVPALYKIFDEILVNAADNKQRDPNMTTIKVWIDAEQGSIRILNDGQGIPVHVHKQEGLYLPELLFGHLLTGSNFDDSVAKVTGGRNGYGAKLANIFSKEFTVETVDCKRGFKFVQTWRDNMSTTDGPRVSPLTQQEQEAKDYTVVTFKPDLSRFGMQTLKDDDILSVMNMRVYDVAGCNETLKVYLNERPLPGSFKDYLSLYYGPEVVEEAFVFDKINDRWQVGVGISDSGQFSSISFVNSINTRRGGTHVNYIADQVVKYVVDKINKTDPDLKVQPAHVKNHLTVFVNALVENPSFDSQTKETLTTRPRNFGSDCQLSTQLLDNILERTRIVDTVSRWMYMKQSSDLARKAASGRSGTRIYGIPKLDDANLAGSANSKDCTLILTEGDSAKSLAVAGLSILGRDHYGVYPLKGKLLNVRDATHRQLLENKEINEITTILGLNHERTYSDAEATDAEQSGEVASDGLRYGKVMLMTDQDHDGSHIKGLFINFLHRFWPSLLEKGYVEEFITPIVKATKKGAGNKKEEKVFFAIPEYQRWKEELDPAEKSKWRIKYYKGLGTNTTEEGKEYFKALGKHRIGFEWQGEQDGRQIDMAFSKDQVEQRKQWLMAFYEEQKQRVADHNYDVPLYSEDLFKKDEEARMISYSDFINKELVLFSNADNIRSIPSVIDGLKPGQRKVLYACFKRKLHSEMKVAQLAGYVSEQTAYHHGEASLHSTIVHMAQNFPGSNNVPLLYPAGQFGTRLQGGKDAASARYIFTRLDPAARLLFREEDDHLLNYLDEDGEQVQPQYFVPVLPTILLNGCEGLAEIMCRRSRVYQGTGWSTQIPSYNPLQIIENLRRKIEGKEMEKIAPWYRGLQGPILRKKGSPSYVSIGLVEKINPTTIRISDLPAKRWTATYKEFLDQMAKPPRRGRRALIKGFKEHHTENSVDFHVYMTKEQMELAESVGLVEHFKLYSQISLNNMHLFDKDGKIRRFECPLEIIDEFFPLR</sequence>
<keyword evidence="7 10" id="KW-0799">Topoisomerase</keyword>
<feature type="domain" description="Toprim" evidence="13">
    <location>
        <begin position="529"/>
        <end position="660"/>
    </location>
</feature>
<dbReference type="FunFam" id="3.30.1360.40:FF:000003">
    <property type="entry name" value="DNA topoisomerase 2"/>
    <property type="match status" value="1"/>
</dbReference>
<dbReference type="CDD" id="cd16930">
    <property type="entry name" value="HATPase_TopII-like"/>
    <property type="match status" value="1"/>
</dbReference>
<dbReference type="FunFam" id="3.30.230.10:FF:000008">
    <property type="entry name" value="DNA topoisomerase 2"/>
    <property type="match status" value="1"/>
</dbReference>
<dbReference type="Pfam" id="PF16898">
    <property type="entry name" value="TOPRIM_C"/>
    <property type="match status" value="1"/>
</dbReference>
<dbReference type="FunFam" id="3.40.50.670:FF:000001">
    <property type="entry name" value="DNA topoisomerase 2"/>
    <property type="match status" value="2"/>
</dbReference>
<evidence type="ECO:0000256" key="6">
    <source>
        <dbReference type="ARBA" id="ARBA00022842"/>
    </source>
</evidence>
<dbReference type="PRINTS" id="PR00418">
    <property type="entry name" value="TPI2FAMILY"/>
</dbReference>
<evidence type="ECO:0000256" key="1">
    <source>
        <dbReference type="ARBA" id="ARBA00000185"/>
    </source>
</evidence>
<evidence type="ECO:0000256" key="9">
    <source>
        <dbReference type="ARBA" id="ARBA00023235"/>
    </source>
</evidence>
<dbReference type="AlphaFoldDB" id="L8H0X6"/>
<feature type="domain" description="Topo IIA-type catalytic" evidence="14">
    <location>
        <begin position="813"/>
        <end position="1137"/>
    </location>
</feature>
<dbReference type="Gene3D" id="3.30.565.10">
    <property type="entry name" value="Histidine kinase-like ATPase, C-terminal domain"/>
    <property type="match status" value="1"/>
</dbReference>
<dbReference type="SUPFAM" id="SSF54211">
    <property type="entry name" value="Ribosomal protein S5 domain 2-like"/>
    <property type="match status" value="1"/>
</dbReference>
<dbReference type="VEuPathDB" id="AmoebaDB:ACA1_327230"/>
<dbReference type="InterPro" id="IPR002205">
    <property type="entry name" value="Topo_IIA_dom_A"/>
</dbReference>